<dbReference type="Proteomes" id="UP001596203">
    <property type="component" value="Unassembled WGS sequence"/>
</dbReference>
<organism evidence="3 4">
    <name type="scientific">Plantactinospora solaniradicis</name>
    <dbReference type="NCBI Taxonomy" id="1723736"/>
    <lineage>
        <taxon>Bacteria</taxon>
        <taxon>Bacillati</taxon>
        <taxon>Actinomycetota</taxon>
        <taxon>Actinomycetes</taxon>
        <taxon>Micromonosporales</taxon>
        <taxon>Micromonosporaceae</taxon>
        <taxon>Plantactinospora</taxon>
    </lineage>
</organism>
<name>A0ABW1KCF6_9ACTN</name>
<reference evidence="4" key="1">
    <citation type="journal article" date="2019" name="Int. J. Syst. Evol. Microbiol.">
        <title>The Global Catalogue of Microorganisms (GCM) 10K type strain sequencing project: providing services to taxonomists for standard genome sequencing and annotation.</title>
        <authorList>
            <consortium name="The Broad Institute Genomics Platform"/>
            <consortium name="The Broad Institute Genome Sequencing Center for Infectious Disease"/>
            <person name="Wu L."/>
            <person name="Ma J."/>
        </authorList>
    </citation>
    <scope>NUCLEOTIDE SEQUENCE [LARGE SCALE GENOMIC DNA]</scope>
    <source>
        <strain evidence="4">ZS-35-S2</strain>
    </source>
</reference>
<keyword evidence="1" id="KW-1133">Transmembrane helix</keyword>
<dbReference type="PROSITE" id="PS51318">
    <property type="entry name" value="TAT"/>
    <property type="match status" value="1"/>
</dbReference>
<dbReference type="NCBIfam" id="TIGR01167">
    <property type="entry name" value="LPXTG_anchor"/>
    <property type="match status" value="1"/>
</dbReference>
<accession>A0ABW1KCF6</accession>
<gene>
    <name evidence="3" type="ORF">ACFP2T_22400</name>
</gene>
<feature type="transmembrane region" description="Helical" evidence="1">
    <location>
        <begin position="482"/>
        <end position="501"/>
    </location>
</feature>
<feature type="chain" id="PRO_5046635666" evidence="2">
    <location>
        <begin position="29"/>
        <end position="510"/>
    </location>
</feature>
<keyword evidence="2" id="KW-0732">Signal</keyword>
<keyword evidence="1" id="KW-0472">Membrane</keyword>
<dbReference type="InterPro" id="IPR006311">
    <property type="entry name" value="TAT_signal"/>
</dbReference>
<evidence type="ECO:0000313" key="4">
    <source>
        <dbReference type="Proteomes" id="UP001596203"/>
    </source>
</evidence>
<keyword evidence="1" id="KW-0812">Transmembrane</keyword>
<sequence length="510" mass="53011">MRDTTVRRWLAGLGATGMLVAVASPASAQAPDATLFVKFPNSAVAVDHDGTVQAPELGASKQVELQQVKVTYDLSGLTGKVTVKEAHGNDYCTPTGNTLVCELPYPLGLDEYGTEAHFEVELAAHEDAEVGDEGTLKVSFGAEGYETVSHQAKIRVAEGVDLVGGPEDEVSVRPGATFDGPVTVINAGEKPAQGVAADFDLDRSLSATQRFSNCLYRDDILESCVFDDVLEPGGTYTALLPFTLRTDTFAPGSFYNSVRWMTQADFEDRTAQARVAGTKGTAGKLALTKVNNVSRKGGQTDVDPENDTSGFIVKATGDNGADLVSLGDTVTGEVGDVVTATLGALNEGPATLDSTRGGGPVTNIYFNVPAGTTVVAVPEGCNPLLPDGGGDGENPGAPGAAAYHCYTKSLLVKDERQTFEFKLRIDEVIANASGKVEINVDCRCEGRTSDLDASNDVAQILVNPTEGGGGGGLPVTGASTGIVAGAGILLLAAGAFGFVLARRRRTRFVV</sequence>
<evidence type="ECO:0000313" key="3">
    <source>
        <dbReference type="EMBL" id="MFC6018946.1"/>
    </source>
</evidence>
<evidence type="ECO:0000256" key="1">
    <source>
        <dbReference type="SAM" id="Phobius"/>
    </source>
</evidence>
<dbReference type="RefSeq" id="WP_377424707.1">
    <property type="nucleotide sequence ID" value="NZ_JBHSPR010000018.1"/>
</dbReference>
<protein>
    <submittedName>
        <fullName evidence="3">LPXTG cell wall anchor domain-containing protein</fullName>
    </submittedName>
</protein>
<keyword evidence="4" id="KW-1185">Reference proteome</keyword>
<evidence type="ECO:0000256" key="2">
    <source>
        <dbReference type="SAM" id="SignalP"/>
    </source>
</evidence>
<feature type="signal peptide" evidence="2">
    <location>
        <begin position="1"/>
        <end position="28"/>
    </location>
</feature>
<dbReference type="EMBL" id="JBHSPR010000018">
    <property type="protein sequence ID" value="MFC6018946.1"/>
    <property type="molecule type" value="Genomic_DNA"/>
</dbReference>
<comment type="caution">
    <text evidence="3">The sequence shown here is derived from an EMBL/GenBank/DDBJ whole genome shotgun (WGS) entry which is preliminary data.</text>
</comment>
<proteinExistence type="predicted"/>